<protein>
    <submittedName>
        <fullName evidence="4">TetR family transcriptional regulator</fullName>
    </submittedName>
</protein>
<accession>A0A1A7RAI7</accession>
<gene>
    <name evidence="4" type="ORF">A9J31_05250</name>
</gene>
<keyword evidence="5" id="KW-1185">Reference proteome</keyword>
<dbReference type="SUPFAM" id="SSF48498">
    <property type="entry name" value="Tetracyclin repressor-like, C-terminal domain"/>
    <property type="match status" value="1"/>
</dbReference>
<dbReference type="GO" id="GO:0000976">
    <property type="term" value="F:transcription cis-regulatory region binding"/>
    <property type="evidence" value="ECO:0007669"/>
    <property type="project" value="TreeGrafter"/>
</dbReference>
<dbReference type="SUPFAM" id="SSF46689">
    <property type="entry name" value="Homeodomain-like"/>
    <property type="match status" value="1"/>
</dbReference>
<sequence>MSTRQQLAAQNREELLNAAIHVFRIHGINAPLQLIMDQANVGRATFYRNFNDRRDLVLALMEDALNRLEARANNYAQFEDGFIRLIQDHIYNIPYLTALMEYWRVIDRADPVMIEIYQRRDAILQPLIDQSIANGTCRTDFKTADYSMVTSILRSALQGHTEADQEKLAKRAVEFLLHGICG</sequence>
<dbReference type="OrthoDB" id="63332at2"/>
<dbReference type="GO" id="GO:0003700">
    <property type="term" value="F:DNA-binding transcription factor activity"/>
    <property type="evidence" value="ECO:0007669"/>
    <property type="project" value="TreeGrafter"/>
</dbReference>
<dbReference type="InterPro" id="IPR036271">
    <property type="entry name" value="Tet_transcr_reg_TetR-rel_C_sf"/>
</dbReference>
<name>A0A1A7RAI7_9GAMM</name>
<evidence type="ECO:0000313" key="4">
    <source>
        <dbReference type="EMBL" id="OBX28478.1"/>
    </source>
</evidence>
<dbReference type="AlphaFoldDB" id="A0A1A7RAI7"/>
<organism evidence="4 5">
    <name type="scientific">Acinetobacter gandensis</name>
    <dbReference type="NCBI Taxonomy" id="1443941"/>
    <lineage>
        <taxon>Bacteria</taxon>
        <taxon>Pseudomonadati</taxon>
        <taxon>Pseudomonadota</taxon>
        <taxon>Gammaproteobacteria</taxon>
        <taxon>Moraxellales</taxon>
        <taxon>Moraxellaceae</taxon>
        <taxon>Acinetobacter</taxon>
    </lineage>
</organism>
<dbReference type="PANTHER" id="PTHR30055:SF223">
    <property type="entry name" value="HTH-TYPE TRANSCRIPTIONAL REGULATOR UIDR"/>
    <property type="match status" value="1"/>
</dbReference>
<dbReference type="Pfam" id="PF00440">
    <property type="entry name" value="TetR_N"/>
    <property type="match status" value="1"/>
</dbReference>
<reference evidence="5" key="1">
    <citation type="submission" date="2016-06" db="EMBL/GenBank/DDBJ databases">
        <authorList>
            <person name="Radolfova-Krizova L."/>
            <person name="Nemec A."/>
        </authorList>
    </citation>
    <scope>NUCLEOTIDE SEQUENCE [LARGE SCALE GENOMIC DNA]</scope>
    <source>
        <strain evidence="5">ANC 4275</strain>
    </source>
</reference>
<proteinExistence type="predicted"/>
<dbReference type="Proteomes" id="UP000185753">
    <property type="component" value="Unassembled WGS sequence"/>
</dbReference>
<dbReference type="PANTHER" id="PTHR30055">
    <property type="entry name" value="HTH-TYPE TRANSCRIPTIONAL REGULATOR RUTR"/>
    <property type="match status" value="1"/>
</dbReference>
<dbReference type="PROSITE" id="PS50977">
    <property type="entry name" value="HTH_TETR_2"/>
    <property type="match status" value="1"/>
</dbReference>
<dbReference type="PRINTS" id="PR00455">
    <property type="entry name" value="HTHTETR"/>
</dbReference>
<comment type="caution">
    <text evidence="4">The sequence shown here is derived from an EMBL/GenBank/DDBJ whole genome shotgun (WGS) entry which is preliminary data.</text>
</comment>
<evidence type="ECO:0000259" key="3">
    <source>
        <dbReference type="PROSITE" id="PS50977"/>
    </source>
</evidence>
<evidence type="ECO:0000313" key="5">
    <source>
        <dbReference type="Proteomes" id="UP000185753"/>
    </source>
</evidence>
<dbReference type="EMBL" id="LZDS01000025">
    <property type="protein sequence ID" value="OBX28478.1"/>
    <property type="molecule type" value="Genomic_DNA"/>
</dbReference>
<dbReference type="InterPro" id="IPR009057">
    <property type="entry name" value="Homeodomain-like_sf"/>
</dbReference>
<evidence type="ECO:0000256" key="1">
    <source>
        <dbReference type="ARBA" id="ARBA00023125"/>
    </source>
</evidence>
<dbReference type="InterPro" id="IPR050109">
    <property type="entry name" value="HTH-type_TetR-like_transc_reg"/>
</dbReference>
<feature type="DNA-binding region" description="H-T-H motif" evidence="2">
    <location>
        <begin position="31"/>
        <end position="50"/>
    </location>
</feature>
<evidence type="ECO:0000256" key="2">
    <source>
        <dbReference type="PROSITE-ProRule" id="PRU00335"/>
    </source>
</evidence>
<dbReference type="Gene3D" id="1.10.357.10">
    <property type="entry name" value="Tetracycline Repressor, domain 2"/>
    <property type="match status" value="1"/>
</dbReference>
<dbReference type="InterPro" id="IPR001647">
    <property type="entry name" value="HTH_TetR"/>
</dbReference>
<feature type="domain" description="HTH tetR-type" evidence="3">
    <location>
        <begin position="9"/>
        <end position="68"/>
    </location>
</feature>
<keyword evidence="1 2" id="KW-0238">DNA-binding</keyword>
<dbReference type="STRING" id="1443941.A9J31_05250"/>
<dbReference type="RefSeq" id="WP_067764613.1">
    <property type="nucleotide sequence ID" value="NZ_CP183909.1"/>
</dbReference>